<dbReference type="SUPFAM" id="SSF55073">
    <property type="entry name" value="Nucleotide cyclase"/>
    <property type="match status" value="1"/>
</dbReference>
<dbReference type="AlphaFoldDB" id="A0A0E2D1A2"/>
<dbReference type="InterPro" id="IPR043128">
    <property type="entry name" value="Rev_trsase/Diguanyl_cyclase"/>
</dbReference>
<dbReference type="PROSITE" id="PS50887">
    <property type="entry name" value="GGDEF"/>
    <property type="match status" value="1"/>
</dbReference>
<proteinExistence type="predicted"/>
<dbReference type="Proteomes" id="UP000001340">
    <property type="component" value="Unassembled WGS sequence"/>
</dbReference>
<dbReference type="RefSeq" id="WP_001103850.1">
    <property type="nucleotide sequence ID" value="NZ_AHNR02000063.1"/>
</dbReference>
<feature type="transmembrane region" description="Helical" evidence="3">
    <location>
        <begin position="316"/>
        <end position="342"/>
    </location>
</feature>
<accession>A0A0E2D1A2</accession>
<evidence type="ECO:0000313" key="6">
    <source>
        <dbReference type="Proteomes" id="UP000001340"/>
    </source>
</evidence>
<dbReference type="PANTHER" id="PTHR45138:SF9">
    <property type="entry name" value="DIGUANYLATE CYCLASE DGCM-RELATED"/>
    <property type="match status" value="1"/>
</dbReference>
<dbReference type="Gene3D" id="3.30.70.270">
    <property type="match status" value="1"/>
</dbReference>
<feature type="domain" description="GGDEF" evidence="4">
    <location>
        <begin position="385"/>
        <end position="519"/>
    </location>
</feature>
<dbReference type="FunFam" id="3.30.70.270:FF:000133">
    <property type="entry name" value="Diguanylate cyclase (GGDEF) domain protein"/>
    <property type="match status" value="1"/>
</dbReference>
<dbReference type="EMBL" id="AHNR02000063">
    <property type="protein sequence ID" value="EKR53759.1"/>
    <property type="molecule type" value="Genomic_DNA"/>
</dbReference>
<dbReference type="InterPro" id="IPR000160">
    <property type="entry name" value="GGDEF_dom"/>
</dbReference>
<dbReference type="SUPFAM" id="SSF103190">
    <property type="entry name" value="Sensory domain-like"/>
    <property type="match status" value="1"/>
</dbReference>
<gene>
    <name evidence="5" type="ORF">LEP1GSC105_0479</name>
</gene>
<comment type="caution">
    <text evidence="5">The sequence shown here is derived from an EMBL/GenBank/DDBJ whole genome shotgun (WGS) entry which is preliminary data.</text>
</comment>
<organism evidence="5 6">
    <name type="scientific">Leptospira interrogans str. UI 12758</name>
    <dbReference type="NCBI Taxonomy" id="1049938"/>
    <lineage>
        <taxon>Bacteria</taxon>
        <taxon>Pseudomonadati</taxon>
        <taxon>Spirochaetota</taxon>
        <taxon>Spirochaetia</taxon>
        <taxon>Leptospirales</taxon>
        <taxon>Leptospiraceae</taxon>
        <taxon>Leptospira</taxon>
    </lineage>
</organism>
<sequence length="524" mass="59651">MNVYQQNESRIQKKKILMVLAVIPILMIGTFVYEVKQMQSEIHRVVWMRARVTQDYIRRISNQTRALKLSISHSMDYYEDSILDKRVLHKFKKYSSLKIFGNRNQIKTNSSTSEFLATSASITPFFLREVEAALGLGGQFETLVETETQSEVVWAYYLSAQKFLYFAPTLKPYKDIFNEGLYQRPFWVQATPKTNPQRKQVISELYNDIGGQGLMITISEPVYFRDQFIGVAAIDIGLDAMRRVLAVGDCIGESILIDENNKIIAKESWIDINDSTIQLPSGPSEKIFLQEGYYWAFFEIKDQEVRLVHRISAVEFLFSVILNLLPFWGLICTLGIVSILYIKLKASMEQVSKMIHTDPLTGIANRRGFLKLTQKSLVTIHRHGQSWTILMIDIDHFKQVNDRFGHDTGDRILIKVSQILSANIRQTDVVCRWGGEEFAVFLFGVTPEDSINIAEHLRKEVESKVVLKDGKPVTLSIGISEGKSGKSSGSGLENAFACADQALYQAKTLGRNRVCVFDTTTEMF</sequence>
<evidence type="ECO:0000259" key="4">
    <source>
        <dbReference type="PROSITE" id="PS50887"/>
    </source>
</evidence>
<evidence type="ECO:0000256" key="1">
    <source>
        <dbReference type="ARBA" id="ARBA00012528"/>
    </source>
</evidence>
<dbReference type="GO" id="GO:0005886">
    <property type="term" value="C:plasma membrane"/>
    <property type="evidence" value="ECO:0007669"/>
    <property type="project" value="TreeGrafter"/>
</dbReference>
<keyword evidence="3" id="KW-0472">Membrane</keyword>
<dbReference type="Pfam" id="PF00990">
    <property type="entry name" value="GGDEF"/>
    <property type="match status" value="1"/>
</dbReference>
<evidence type="ECO:0000256" key="2">
    <source>
        <dbReference type="ARBA" id="ARBA00034247"/>
    </source>
</evidence>
<evidence type="ECO:0000256" key="3">
    <source>
        <dbReference type="SAM" id="Phobius"/>
    </source>
</evidence>
<protein>
    <recommendedName>
        <fullName evidence="1">diguanylate cyclase</fullName>
        <ecNumber evidence="1">2.7.7.65</ecNumber>
    </recommendedName>
</protein>
<dbReference type="InterPro" id="IPR029151">
    <property type="entry name" value="Sensor-like_sf"/>
</dbReference>
<dbReference type="GO" id="GO:0052621">
    <property type="term" value="F:diguanylate cyclase activity"/>
    <property type="evidence" value="ECO:0007669"/>
    <property type="project" value="UniProtKB-EC"/>
</dbReference>
<comment type="catalytic activity">
    <reaction evidence="2">
        <text>2 GTP = 3',3'-c-di-GMP + 2 diphosphate</text>
        <dbReference type="Rhea" id="RHEA:24898"/>
        <dbReference type="ChEBI" id="CHEBI:33019"/>
        <dbReference type="ChEBI" id="CHEBI:37565"/>
        <dbReference type="ChEBI" id="CHEBI:58805"/>
        <dbReference type="EC" id="2.7.7.65"/>
    </reaction>
</comment>
<evidence type="ECO:0000313" key="5">
    <source>
        <dbReference type="EMBL" id="EKR53759.1"/>
    </source>
</evidence>
<dbReference type="PANTHER" id="PTHR45138">
    <property type="entry name" value="REGULATORY COMPONENTS OF SENSORY TRANSDUCTION SYSTEM"/>
    <property type="match status" value="1"/>
</dbReference>
<keyword evidence="3" id="KW-0812">Transmembrane</keyword>
<dbReference type="GO" id="GO:0043709">
    <property type="term" value="P:cell adhesion involved in single-species biofilm formation"/>
    <property type="evidence" value="ECO:0007669"/>
    <property type="project" value="TreeGrafter"/>
</dbReference>
<dbReference type="Gene3D" id="3.30.450.20">
    <property type="entry name" value="PAS domain"/>
    <property type="match status" value="1"/>
</dbReference>
<dbReference type="GO" id="GO:1902201">
    <property type="term" value="P:negative regulation of bacterial-type flagellum-dependent cell motility"/>
    <property type="evidence" value="ECO:0007669"/>
    <property type="project" value="TreeGrafter"/>
</dbReference>
<dbReference type="SMART" id="SM00267">
    <property type="entry name" value="GGDEF"/>
    <property type="match status" value="1"/>
</dbReference>
<dbReference type="EC" id="2.7.7.65" evidence="1"/>
<dbReference type="NCBIfam" id="TIGR00254">
    <property type="entry name" value="GGDEF"/>
    <property type="match status" value="1"/>
</dbReference>
<dbReference type="InterPro" id="IPR029787">
    <property type="entry name" value="Nucleotide_cyclase"/>
</dbReference>
<feature type="transmembrane region" description="Helical" evidence="3">
    <location>
        <begin position="16"/>
        <end position="33"/>
    </location>
</feature>
<keyword evidence="3" id="KW-1133">Transmembrane helix</keyword>
<dbReference type="CDD" id="cd01949">
    <property type="entry name" value="GGDEF"/>
    <property type="match status" value="1"/>
</dbReference>
<reference evidence="5 6" key="1">
    <citation type="submission" date="2012-10" db="EMBL/GenBank/DDBJ databases">
        <authorList>
            <person name="Harkins D.M."/>
            <person name="Durkin A.S."/>
            <person name="Brinkac L.M."/>
            <person name="Haft D.H."/>
            <person name="Selengut J.D."/>
            <person name="Sanka R."/>
            <person name="DePew J."/>
            <person name="Purushe J."/>
            <person name="Chanthongthip A."/>
            <person name="Lattana O."/>
            <person name="Phetsouvanh R."/>
            <person name="Newton P.N."/>
            <person name="Vinetz J.M."/>
            <person name="Sutton G.G."/>
            <person name="Nierman W.C."/>
            <person name="Fouts D.E."/>
        </authorList>
    </citation>
    <scope>NUCLEOTIDE SEQUENCE [LARGE SCALE GENOMIC DNA]</scope>
    <source>
        <strain evidence="5 6">UI 12758</strain>
    </source>
</reference>
<name>A0A0E2D1A2_LEPIR</name>
<dbReference type="Pfam" id="PF22673">
    <property type="entry name" value="MCP-like_PDC_1"/>
    <property type="match status" value="1"/>
</dbReference>
<dbReference type="InterPro" id="IPR050469">
    <property type="entry name" value="Diguanylate_Cyclase"/>
</dbReference>